<dbReference type="RefSeq" id="WP_249311929.1">
    <property type="nucleotide sequence ID" value="NZ_JACRSU010000002.1"/>
</dbReference>
<dbReference type="EMBL" id="JACRSU010000002">
    <property type="protein sequence ID" value="MBC8540783.1"/>
    <property type="molecule type" value="Genomic_DNA"/>
</dbReference>
<reference evidence="1" key="1">
    <citation type="submission" date="2020-08" db="EMBL/GenBank/DDBJ databases">
        <title>Genome public.</title>
        <authorList>
            <person name="Liu C."/>
            <person name="Sun Q."/>
        </authorList>
    </citation>
    <scope>NUCLEOTIDE SEQUENCE</scope>
    <source>
        <strain evidence="1">H8</strain>
    </source>
</reference>
<gene>
    <name evidence="1" type="ORF">H8698_07310</name>
</gene>
<name>A0A926HYV2_9FIRM</name>
<sequence length="119" mass="13820">MINQLYVADVVAWATAVPPFLRDRIISIEDISKRPKSKSEYPCVNEYIVTYRGIELFLADINGDFSDIDEILKYFGNSKYSPLIHKIKAQSKKFDWSDDVPINRIDCNTEGYNKFFDNL</sequence>
<proteinExistence type="predicted"/>
<comment type="caution">
    <text evidence="1">The sequence shown here is derived from an EMBL/GenBank/DDBJ whole genome shotgun (WGS) entry which is preliminary data.</text>
</comment>
<accession>A0A926HYV2</accession>
<organism evidence="1 2">
    <name type="scientific">Congzhengia minquanensis</name>
    <dbReference type="NCBI Taxonomy" id="2763657"/>
    <lineage>
        <taxon>Bacteria</taxon>
        <taxon>Bacillati</taxon>
        <taxon>Bacillota</taxon>
        <taxon>Clostridia</taxon>
        <taxon>Eubacteriales</taxon>
        <taxon>Oscillospiraceae</taxon>
        <taxon>Congzhengia</taxon>
    </lineage>
</organism>
<protein>
    <submittedName>
        <fullName evidence="1">Uncharacterized protein</fullName>
    </submittedName>
</protein>
<dbReference type="AlphaFoldDB" id="A0A926HYV2"/>
<evidence type="ECO:0000313" key="2">
    <source>
        <dbReference type="Proteomes" id="UP000611762"/>
    </source>
</evidence>
<keyword evidence="2" id="KW-1185">Reference proteome</keyword>
<dbReference type="Proteomes" id="UP000611762">
    <property type="component" value="Unassembled WGS sequence"/>
</dbReference>
<evidence type="ECO:0000313" key="1">
    <source>
        <dbReference type="EMBL" id="MBC8540783.1"/>
    </source>
</evidence>